<dbReference type="Proteomes" id="UP000807769">
    <property type="component" value="Unassembled WGS sequence"/>
</dbReference>
<feature type="compositionally biased region" description="Acidic residues" evidence="1">
    <location>
        <begin position="193"/>
        <end position="220"/>
    </location>
</feature>
<dbReference type="EMBL" id="JABBWG010000042">
    <property type="protein sequence ID" value="KAG1807679.1"/>
    <property type="molecule type" value="Genomic_DNA"/>
</dbReference>
<dbReference type="OrthoDB" id="2755811at2759"/>
<accession>A0A9P7E0X3</accession>
<dbReference type="AlphaFoldDB" id="A0A9P7E0X3"/>
<evidence type="ECO:0000313" key="4">
    <source>
        <dbReference type="Proteomes" id="UP000807769"/>
    </source>
</evidence>
<dbReference type="InterPro" id="IPR045341">
    <property type="entry name" value="DUF6532"/>
</dbReference>
<evidence type="ECO:0000259" key="2">
    <source>
        <dbReference type="Pfam" id="PF20149"/>
    </source>
</evidence>
<comment type="caution">
    <text evidence="3">The sequence shown here is derived from an EMBL/GenBank/DDBJ whole genome shotgun (WGS) entry which is preliminary data.</text>
</comment>
<feature type="compositionally biased region" description="Polar residues" evidence="1">
    <location>
        <begin position="48"/>
        <end position="61"/>
    </location>
</feature>
<feature type="region of interest" description="Disordered" evidence="1">
    <location>
        <begin position="1"/>
        <end position="61"/>
    </location>
</feature>
<organism evidence="3 4">
    <name type="scientific">Suillus subaureus</name>
    <dbReference type="NCBI Taxonomy" id="48587"/>
    <lineage>
        <taxon>Eukaryota</taxon>
        <taxon>Fungi</taxon>
        <taxon>Dikarya</taxon>
        <taxon>Basidiomycota</taxon>
        <taxon>Agaricomycotina</taxon>
        <taxon>Agaricomycetes</taxon>
        <taxon>Agaricomycetidae</taxon>
        <taxon>Boletales</taxon>
        <taxon>Suillineae</taxon>
        <taxon>Suillaceae</taxon>
        <taxon>Suillus</taxon>
    </lineage>
</organism>
<sequence length="429" mass="46953">MAVEQSAQLAGPGLLIRPKPRPLLKKTKPLVSSLDSENAAMTMPGPKTSGSANTTQNAVNTGKNKYQDLKITFKDGVKANRKVSNTSVSTLSQTCVGSTDGKIKRTFTSESSTPCSEEVGVTKWVKNVVSKSQLQPSAPPSTQSAQVVSNNNLEWTEDVDEPETFDEQMVKNQAGKTAKDVSRGKKRAFSNLLEEEEECEVQDDPDADEGPNVDNPVDDVDNDVEMVDQQLPEVGTKANKAVKTQLTTSCTMVHPENLRPTARVVCQRISEWRGVFGSTAVSALVTFFASNDDFQAPKARKEYAEYQLEDSCFMYEDPDNEDLPGAFLSEFILHVFAAHLNAIQGYEKIDIIDCGLPGHQAMLALATVAAECTLILAWDNLILLDDTSDNDKKLHKIILMLNQATNKMSNTGTAFLSGNWETDTIAYME</sequence>
<dbReference type="Pfam" id="PF20149">
    <property type="entry name" value="DUF6532"/>
    <property type="match status" value="1"/>
</dbReference>
<feature type="compositionally biased region" description="Basic residues" evidence="1">
    <location>
        <begin position="18"/>
        <end position="28"/>
    </location>
</feature>
<feature type="domain" description="DUF6532" evidence="2">
    <location>
        <begin position="258"/>
        <end position="374"/>
    </location>
</feature>
<evidence type="ECO:0000313" key="3">
    <source>
        <dbReference type="EMBL" id="KAG1807679.1"/>
    </source>
</evidence>
<protein>
    <recommendedName>
        <fullName evidence="2">DUF6532 domain-containing protein</fullName>
    </recommendedName>
</protein>
<feature type="region of interest" description="Disordered" evidence="1">
    <location>
        <begin position="190"/>
        <end position="220"/>
    </location>
</feature>
<evidence type="ECO:0000256" key="1">
    <source>
        <dbReference type="SAM" id="MobiDB-lite"/>
    </source>
</evidence>
<dbReference type="RefSeq" id="XP_041188213.1">
    <property type="nucleotide sequence ID" value="XM_041333409.1"/>
</dbReference>
<proteinExistence type="predicted"/>
<name>A0A9P7E0X3_9AGAM</name>
<dbReference type="GeneID" id="64627426"/>
<reference evidence="3" key="1">
    <citation type="journal article" date="2020" name="New Phytol.">
        <title>Comparative genomics reveals dynamic genome evolution in host specialist ectomycorrhizal fungi.</title>
        <authorList>
            <person name="Lofgren L.A."/>
            <person name="Nguyen N.H."/>
            <person name="Vilgalys R."/>
            <person name="Ruytinx J."/>
            <person name="Liao H.L."/>
            <person name="Branco S."/>
            <person name="Kuo A."/>
            <person name="LaButti K."/>
            <person name="Lipzen A."/>
            <person name="Andreopoulos W."/>
            <person name="Pangilinan J."/>
            <person name="Riley R."/>
            <person name="Hundley H."/>
            <person name="Na H."/>
            <person name="Barry K."/>
            <person name="Grigoriev I.V."/>
            <person name="Stajich J.E."/>
            <person name="Kennedy P.G."/>
        </authorList>
    </citation>
    <scope>NUCLEOTIDE SEQUENCE</scope>
    <source>
        <strain evidence="3">MN1</strain>
    </source>
</reference>
<gene>
    <name evidence="3" type="ORF">BJ212DRAFT_1303388</name>
</gene>
<keyword evidence="4" id="KW-1185">Reference proteome</keyword>